<feature type="transmembrane region" description="Helical" evidence="3">
    <location>
        <begin position="286"/>
        <end position="308"/>
    </location>
</feature>
<feature type="transmembrane region" description="Helical" evidence="3">
    <location>
        <begin position="116"/>
        <end position="135"/>
    </location>
</feature>
<comment type="similarity">
    <text evidence="2">Belongs to the major facilitator superfamily. Monocarboxylate porter (TC 2.A.1.13) family.</text>
</comment>
<comment type="subcellular location">
    <subcellularLocation>
        <location evidence="1">Membrane</location>
        <topology evidence="1">Multi-pass membrane protein</topology>
    </subcellularLocation>
</comment>
<evidence type="ECO:0000259" key="4">
    <source>
        <dbReference type="PROSITE" id="PS50850"/>
    </source>
</evidence>
<dbReference type="CDD" id="cd17352">
    <property type="entry name" value="MFS_MCT_SLC16"/>
    <property type="match status" value="1"/>
</dbReference>
<accession>A0A8G1QTL5</accession>
<dbReference type="Proteomes" id="UP000249526">
    <property type="component" value="Unassembled WGS sequence"/>
</dbReference>
<dbReference type="Pfam" id="PF07690">
    <property type="entry name" value="MFS_1"/>
    <property type="match status" value="1"/>
</dbReference>
<dbReference type="PANTHER" id="PTHR11360:SF319">
    <property type="entry name" value="MAJOR FACILITATOR SUPERFAMILY (MFS) PROFILE DOMAIN-CONTAINING PROTEIN"/>
    <property type="match status" value="1"/>
</dbReference>
<feature type="transmembrane region" description="Helical" evidence="3">
    <location>
        <begin position="176"/>
        <end position="198"/>
    </location>
</feature>
<dbReference type="InterPro" id="IPR050327">
    <property type="entry name" value="Proton-linked_MCT"/>
</dbReference>
<evidence type="ECO:0000256" key="1">
    <source>
        <dbReference type="ARBA" id="ARBA00004141"/>
    </source>
</evidence>
<dbReference type="PANTHER" id="PTHR11360">
    <property type="entry name" value="MONOCARBOXYLATE TRANSPORTER"/>
    <property type="match status" value="1"/>
</dbReference>
<evidence type="ECO:0000256" key="3">
    <source>
        <dbReference type="SAM" id="Phobius"/>
    </source>
</evidence>
<keyword evidence="3" id="KW-1133">Transmembrane helix</keyword>
<proteinExistence type="inferred from homology"/>
<dbReference type="RefSeq" id="XP_025511361.1">
    <property type="nucleotide sequence ID" value="XM_025665353.1"/>
</dbReference>
<feature type="transmembrane region" description="Helical" evidence="3">
    <location>
        <begin position="50"/>
        <end position="71"/>
    </location>
</feature>
<feature type="transmembrane region" description="Helical" evidence="3">
    <location>
        <begin position="141"/>
        <end position="164"/>
    </location>
</feature>
<organism evidence="5 6">
    <name type="scientific">Aspergillus piperis CBS 112811</name>
    <dbReference type="NCBI Taxonomy" id="1448313"/>
    <lineage>
        <taxon>Eukaryota</taxon>
        <taxon>Fungi</taxon>
        <taxon>Dikarya</taxon>
        <taxon>Ascomycota</taxon>
        <taxon>Pezizomycotina</taxon>
        <taxon>Eurotiomycetes</taxon>
        <taxon>Eurotiomycetidae</taxon>
        <taxon>Eurotiales</taxon>
        <taxon>Aspergillaceae</taxon>
        <taxon>Aspergillus</taxon>
        <taxon>Aspergillus subgen. Circumdati</taxon>
    </lineage>
</organism>
<dbReference type="GO" id="GO:0016020">
    <property type="term" value="C:membrane"/>
    <property type="evidence" value="ECO:0007669"/>
    <property type="project" value="UniProtKB-SubCell"/>
</dbReference>
<keyword evidence="3" id="KW-0812">Transmembrane</keyword>
<name>A0A8G1QTL5_9EURO</name>
<feature type="transmembrane region" description="Helical" evidence="3">
    <location>
        <begin position="375"/>
        <end position="395"/>
    </location>
</feature>
<keyword evidence="3" id="KW-0472">Membrane</keyword>
<sequence length="438" mass="46236">MGAEWEASLEGETQATTNVEASAPDNIQADEGQSNASLAGDQAPDGGTKAWLVAVGGTCIFFATLGFANSYGVLQEYYMAHQLREYSADDVTWIGSVSVFLQFAFGSIGGPMFDRVGAWLIRPAAVLYVFGMMMTSLCHKYYQFILAQGVVLGIANGFLQFPAMAAVSQYFDKNRAAALGVAVSGSSIGGVVVPIALTRMFDHTSLGFGWSVRIIGFIILPLLAFACLTVTARLPPRHTNLFIADAFRDPTYLMIVVALFFMFLGMFPPFFFIPTYAVTRGMGVTLASYLLAILNAASTFGRVIPGILADRFGRLNAFAIGGITNGIVTFCWNRAESNAELIVYSAVFGFTSGTIISGGSAACTICTKSSQDAGTYLGMALAIAALAALAGPPIAGKLVDVYGGYLEVSMFSGATCIFGGIVAFLSKATTPQGLFGKI</sequence>
<reference evidence="5 6" key="1">
    <citation type="submission" date="2018-02" db="EMBL/GenBank/DDBJ databases">
        <title>The genomes of Aspergillus section Nigri reveals drivers in fungal speciation.</title>
        <authorList>
            <consortium name="DOE Joint Genome Institute"/>
            <person name="Vesth T.C."/>
            <person name="Nybo J."/>
            <person name="Theobald S."/>
            <person name="Brandl J."/>
            <person name="Frisvad J.C."/>
            <person name="Nielsen K.F."/>
            <person name="Lyhne E.K."/>
            <person name="Kogle M.E."/>
            <person name="Kuo A."/>
            <person name="Riley R."/>
            <person name="Clum A."/>
            <person name="Nolan M."/>
            <person name="Lipzen A."/>
            <person name="Salamov A."/>
            <person name="Henrissat B."/>
            <person name="Wiebenga A."/>
            <person name="De vries R.P."/>
            <person name="Grigoriev I.V."/>
            <person name="Mortensen U.H."/>
            <person name="Andersen M.R."/>
            <person name="Baker S.E."/>
        </authorList>
    </citation>
    <scope>NUCLEOTIDE SEQUENCE [LARGE SCALE GENOMIC DNA]</scope>
    <source>
        <strain evidence="5 6">CBS 112811</strain>
    </source>
</reference>
<dbReference type="AlphaFoldDB" id="A0A8G1QTL5"/>
<keyword evidence="6" id="KW-1185">Reference proteome</keyword>
<evidence type="ECO:0000313" key="5">
    <source>
        <dbReference type="EMBL" id="RAH53439.1"/>
    </source>
</evidence>
<feature type="transmembrane region" description="Helical" evidence="3">
    <location>
        <begin position="341"/>
        <end position="363"/>
    </location>
</feature>
<dbReference type="InterPro" id="IPR020846">
    <property type="entry name" value="MFS_dom"/>
</dbReference>
<dbReference type="PROSITE" id="PS50850">
    <property type="entry name" value="MFS"/>
    <property type="match status" value="1"/>
</dbReference>
<evidence type="ECO:0000313" key="6">
    <source>
        <dbReference type="Proteomes" id="UP000249526"/>
    </source>
</evidence>
<feature type="transmembrane region" description="Helical" evidence="3">
    <location>
        <begin position="315"/>
        <end position="335"/>
    </location>
</feature>
<feature type="transmembrane region" description="Helical" evidence="3">
    <location>
        <begin position="91"/>
        <end position="109"/>
    </location>
</feature>
<gene>
    <name evidence="5" type="ORF">BO85DRAFT_523465</name>
</gene>
<dbReference type="GeneID" id="37168755"/>
<dbReference type="EMBL" id="KZ825076">
    <property type="protein sequence ID" value="RAH53439.1"/>
    <property type="molecule type" value="Genomic_DNA"/>
</dbReference>
<dbReference type="InterPro" id="IPR036259">
    <property type="entry name" value="MFS_trans_sf"/>
</dbReference>
<protein>
    <submittedName>
        <fullName evidence="5">MFS general substrate transporter</fullName>
    </submittedName>
</protein>
<feature type="transmembrane region" description="Helical" evidence="3">
    <location>
        <begin position="210"/>
        <end position="231"/>
    </location>
</feature>
<evidence type="ECO:0000256" key="2">
    <source>
        <dbReference type="ARBA" id="ARBA00006727"/>
    </source>
</evidence>
<feature type="transmembrane region" description="Helical" evidence="3">
    <location>
        <begin position="252"/>
        <end position="274"/>
    </location>
</feature>
<dbReference type="GO" id="GO:0022857">
    <property type="term" value="F:transmembrane transporter activity"/>
    <property type="evidence" value="ECO:0007669"/>
    <property type="project" value="InterPro"/>
</dbReference>
<feature type="domain" description="Major facilitator superfamily (MFS) profile" evidence="4">
    <location>
        <begin position="251"/>
        <end position="438"/>
    </location>
</feature>
<feature type="transmembrane region" description="Helical" evidence="3">
    <location>
        <begin position="401"/>
        <end position="425"/>
    </location>
</feature>
<dbReference type="InterPro" id="IPR011701">
    <property type="entry name" value="MFS"/>
</dbReference>
<dbReference type="Gene3D" id="1.20.1250.20">
    <property type="entry name" value="MFS general substrate transporter like domains"/>
    <property type="match status" value="2"/>
</dbReference>
<dbReference type="SUPFAM" id="SSF103473">
    <property type="entry name" value="MFS general substrate transporter"/>
    <property type="match status" value="1"/>
</dbReference>